<dbReference type="Proteomes" id="UP000431922">
    <property type="component" value="Unassembled WGS sequence"/>
</dbReference>
<dbReference type="EMBL" id="WTYL01000002">
    <property type="protein sequence ID" value="MXP44007.1"/>
    <property type="molecule type" value="Genomic_DNA"/>
</dbReference>
<organism evidence="1 2">
    <name type="scientific">Allopontixanthobacter sediminis</name>
    <dbReference type="NCBI Taxonomy" id="1689985"/>
    <lineage>
        <taxon>Bacteria</taxon>
        <taxon>Pseudomonadati</taxon>
        <taxon>Pseudomonadota</taxon>
        <taxon>Alphaproteobacteria</taxon>
        <taxon>Sphingomonadales</taxon>
        <taxon>Erythrobacteraceae</taxon>
        <taxon>Allopontixanthobacter</taxon>
    </lineage>
</organism>
<protein>
    <recommendedName>
        <fullName evidence="3">MORN repeat variant</fullName>
    </recommendedName>
</protein>
<reference evidence="1 2" key="1">
    <citation type="submission" date="2019-12" db="EMBL/GenBank/DDBJ databases">
        <title>Genomic-based taxomic classification of the family Erythrobacteraceae.</title>
        <authorList>
            <person name="Xu L."/>
        </authorList>
    </citation>
    <scope>NUCLEOTIDE SEQUENCE [LARGE SCALE GENOMIC DNA]</scope>
    <source>
        <strain evidence="1 2">KCTC 42453</strain>
    </source>
</reference>
<evidence type="ECO:0000313" key="2">
    <source>
        <dbReference type="Proteomes" id="UP000431922"/>
    </source>
</evidence>
<evidence type="ECO:0000313" key="1">
    <source>
        <dbReference type="EMBL" id="MXP44007.1"/>
    </source>
</evidence>
<evidence type="ECO:0008006" key="3">
    <source>
        <dbReference type="Google" id="ProtNLM"/>
    </source>
</evidence>
<gene>
    <name evidence="1" type="ORF">GRI65_06015</name>
</gene>
<keyword evidence="2" id="KW-1185">Reference proteome</keyword>
<dbReference type="Gene3D" id="2.20.110.10">
    <property type="entry name" value="Histone H3 K4-specific methyltransferase SET7/9 N-terminal domain"/>
    <property type="match status" value="1"/>
</dbReference>
<dbReference type="RefSeq" id="WP_160755660.1">
    <property type="nucleotide sequence ID" value="NZ_WTYL01000002.1"/>
</dbReference>
<accession>A0A845B3K8</accession>
<comment type="caution">
    <text evidence="1">The sequence shown here is derived from an EMBL/GenBank/DDBJ whole genome shotgun (WGS) entry which is preliminary data.</text>
</comment>
<name>A0A845B3K8_9SPHN</name>
<dbReference type="SUPFAM" id="SSF82185">
    <property type="entry name" value="Histone H3 K4-specific methyltransferase SET7/9 N-terminal domain"/>
    <property type="match status" value="1"/>
</dbReference>
<dbReference type="OrthoDB" id="8854536at2"/>
<proteinExistence type="predicted"/>
<dbReference type="AlphaFoldDB" id="A0A845B3K8"/>
<sequence>MTEETTSKTEYHRDGTVCANGQMLGGSLHGYWEWYRKDGALKRSGEFARGEQVGEWTTYDASGLPYKTTRVKPK</sequence>